<keyword evidence="6 10" id="KW-0143">Chaperone</keyword>
<keyword evidence="4 10" id="KW-0963">Cytoplasm</keyword>
<evidence type="ECO:0000256" key="3">
    <source>
        <dbReference type="ARBA" id="ARBA00011738"/>
    </source>
</evidence>
<comment type="function">
    <text evidence="7 10 11">Participates actively in the response to hyperosmotic and heat shock by preventing the aggregation of stress-denatured proteins, in association with DnaK and GrpE. It is the nucleotide exchange factor for DnaK and may function as a thermosensor. Unfolded proteins bind initially to DnaJ; upon interaction with the DnaJ-bound protein, DnaK hydrolyzes its bound ATP, resulting in the formation of a stable complex. GrpE releases ADP from DnaK; ATP binding to DnaK triggers the release of the substrate protein, thus completing the reaction cycle. Several rounds of ATP-dependent interactions between DnaJ, DnaK and GrpE are required for fully efficient folding.</text>
</comment>
<dbReference type="GO" id="GO:0051082">
    <property type="term" value="F:unfolded protein binding"/>
    <property type="evidence" value="ECO:0007669"/>
    <property type="project" value="TreeGrafter"/>
</dbReference>
<dbReference type="Pfam" id="PF01025">
    <property type="entry name" value="GrpE"/>
    <property type="match status" value="1"/>
</dbReference>
<evidence type="ECO:0000256" key="6">
    <source>
        <dbReference type="ARBA" id="ARBA00023186"/>
    </source>
</evidence>
<evidence type="ECO:0000256" key="7">
    <source>
        <dbReference type="ARBA" id="ARBA00053401"/>
    </source>
</evidence>
<sequence>MQRHKINHPYGQQGGHADERAECQPEKPEDGFLEEDGILFGQNAGKNAADAAHDEAALDKAAAAQSAEERCKAELNEMRLRTAAEMDNFKKRLTREHEEQMRYAAEKVLGDLLPTLDNLDLALRYGSKHEACKDMLQGVAMTHKLLLDVVEKHGLKPLGEEGEEFDPNVHEAVGFEDRPDFAPNSVARVMQRGFRLGDRLLRPAKVMIKQ</sequence>
<dbReference type="InterPro" id="IPR000740">
    <property type="entry name" value="GrpE"/>
</dbReference>
<dbReference type="NCBIfam" id="NF010738">
    <property type="entry name" value="PRK14140.1"/>
    <property type="match status" value="1"/>
</dbReference>
<dbReference type="GO" id="GO:0000774">
    <property type="term" value="F:adenyl-nucleotide exchange factor activity"/>
    <property type="evidence" value="ECO:0007669"/>
    <property type="project" value="InterPro"/>
</dbReference>
<proteinExistence type="inferred from homology"/>
<evidence type="ECO:0000256" key="1">
    <source>
        <dbReference type="ARBA" id="ARBA00004496"/>
    </source>
</evidence>
<gene>
    <name evidence="10 14" type="primary">grpE</name>
    <name evidence="14" type="ORF">DDIC_08780</name>
</gene>
<dbReference type="RefSeq" id="WP_136400091.1">
    <property type="nucleotide sequence ID" value="NZ_CP036295.1"/>
</dbReference>
<dbReference type="InterPro" id="IPR013805">
    <property type="entry name" value="GrpE_CC"/>
</dbReference>
<dbReference type="SUPFAM" id="SSF58014">
    <property type="entry name" value="Coiled-coil domain of nucleotide exchange factor GrpE"/>
    <property type="match status" value="1"/>
</dbReference>
<dbReference type="PANTHER" id="PTHR21237">
    <property type="entry name" value="GRPE PROTEIN"/>
    <property type="match status" value="1"/>
</dbReference>
<dbReference type="CDD" id="cd00446">
    <property type="entry name" value="GrpE"/>
    <property type="match status" value="1"/>
</dbReference>
<dbReference type="PRINTS" id="PR00773">
    <property type="entry name" value="GRPEPROTEIN"/>
</dbReference>
<evidence type="ECO:0000256" key="12">
    <source>
        <dbReference type="RuleBase" id="RU004478"/>
    </source>
</evidence>
<comment type="subcellular location">
    <subcellularLocation>
        <location evidence="1 10">Cytoplasm</location>
    </subcellularLocation>
</comment>
<dbReference type="FunFam" id="2.30.22.10:FF:000001">
    <property type="entry name" value="Protein GrpE"/>
    <property type="match status" value="1"/>
</dbReference>
<dbReference type="OrthoDB" id="9789811at2"/>
<evidence type="ECO:0000256" key="13">
    <source>
        <dbReference type="SAM" id="MobiDB-lite"/>
    </source>
</evidence>
<organism evidence="14 15">
    <name type="scientific">Desulfovibrio desulfuricans</name>
    <dbReference type="NCBI Taxonomy" id="876"/>
    <lineage>
        <taxon>Bacteria</taxon>
        <taxon>Pseudomonadati</taxon>
        <taxon>Thermodesulfobacteriota</taxon>
        <taxon>Desulfovibrionia</taxon>
        <taxon>Desulfovibrionales</taxon>
        <taxon>Desulfovibrionaceae</taxon>
        <taxon>Desulfovibrio</taxon>
    </lineage>
</organism>
<dbReference type="SUPFAM" id="SSF51064">
    <property type="entry name" value="Head domain of nucleotide exchange factor GrpE"/>
    <property type="match status" value="1"/>
</dbReference>
<evidence type="ECO:0000256" key="2">
    <source>
        <dbReference type="ARBA" id="ARBA00009054"/>
    </source>
</evidence>
<reference evidence="14 15" key="1">
    <citation type="submission" date="2019-02" db="EMBL/GenBank/DDBJ databases">
        <title>Complete Genome Sequence of Desulfovibrio desulfuricans IC1, a Sulfonate Utilizing Anaerobe.</title>
        <authorList>
            <person name="Day L.A."/>
            <person name="De Leon K.B."/>
            <person name="Wall J.D."/>
        </authorList>
    </citation>
    <scope>NUCLEOTIDE SEQUENCE [LARGE SCALE GENOMIC DNA]</scope>
    <source>
        <strain evidence="14 15">IC1</strain>
    </source>
</reference>
<feature type="compositionally biased region" description="Basic and acidic residues" evidence="13">
    <location>
        <begin position="16"/>
        <end position="30"/>
    </location>
</feature>
<dbReference type="InterPro" id="IPR009012">
    <property type="entry name" value="GrpE_head"/>
</dbReference>
<evidence type="ECO:0000256" key="8">
    <source>
        <dbReference type="ARBA" id="ARBA00072274"/>
    </source>
</evidence>
<comment type="similarity">
    <text evidence="2 10 12">Belongs to the GrpE family.</text>
</comment>
<comment type="subunit">
    <text evidence="3 10">Homodimer.</text>
</comment>
<dbReference type="HAMAP" id="MF_01151">
    <property type="entry name" value="GrpE"/>
    <property type="match status" value="1"/>
</dbReference>
<protein>
    <recommendedName>
        <fullName evidence="8 10">Protein GrpE</fullName>
    </recommendedName>
    <alternativeName>
        <fullName evidence="9 10">HSP-70 cofactor</fullName>
    </alternativeName>
</protein>
<dbReference type="Gene3D" id="3.90.20.20">
    <property type="match status" value="1"/>
</dbReference>
<dbReference type="PANTHER" id="PTHR21237:SF23">
    <property type="entry name" value="GRPE PROTEIN HOMOLOG, MITOCHONDRIAL"/>
    <property type="match status" value="1"/>
</dbReference>
<dbReference type="GO" id="GO:0051087">
    <property type="term" value="F:protein-folding chaperone binding"/>
    <property type="evidence" value="ECO:0007669"/>
    <property type="project" value="InterPro"/>
</dbReference>
<evidence type="ECO:0000256" key="9">
    <source>
        <dbReference type="ARBA" id="ARBA00076414"/>
    </source>
</evidence>
<dbReference type="Proteomes" id="UP000297065">
    <property type="component" value="Chromosome"/>
</dbReference>
<dbReference type="Gene3D" id="2.30.22.10">
    <property type="entry name" value="Head domain of nucleotide exchange factor GrpE"/>
    <property type="match status" value="1"/>
</dbReference>
<evidence type="ECO:0000256" key="10">
    <source>
        <dbReference type="HAMAP-Rule" id="MF_01151"/>
    </source>
</evidence>
<evidence type="ECO:0000313" key="15">
    <source>
        <dbReference type="Proteomes" id="UP000297065"/>
    </source>
</evidence>
<feature type="region of interest" description="Disordered" evidence="13">
    <location>
        <begin position="1"/>
        <end position="39"/>
    </location>
</feature>
<dbReference type="AlphaFoldDB" id="A0A4P7ULY7"/>
<accession>A0A4P7ULY7</accession>
<dbReference type="GO" id="GO:0005737">
    <property type="term" value="C:cytoplasm"/>
    <property type="evidence" value="ECO:0007669"/>
    <property type="project" value="UniProtKB-SubCell"/>
</dbReference>
<evidence type="ECO:0000313" key="14">
    <source>
        <dbReference type="EMBL" id="QCC85968.1"/>
    </source>
</evidence>
<evidence type="ECO:0000256" key="4">
    <source>
        <dbReference type="ARBA" id="ARBA00022490"/>
    </source>
</evidence>
<evidence type="ECO:0000256" key="5">
    <source>
        <dbReference type="ARBA" id="ARBA00023016"/>
    </source>
</evidence>
<keyword evidence="5 10" id="KW-0346">Stress response</keyword>
<dbReference type="GO" id="GO:0006457">
    <property type="term" value="P:protein folding"/>
    <property type="evidence" value="ECO:0007669"/>
    <property type="project" value="InterPro"/>
</dbReference>
<name>A0A4P7ULY7_DESDE</name>
<evidence type="ECO:0000256" key="11">
    <source>
        <dbReference type="RuleBase" id="RU000639"/>
    </source>
</evidence>
<dbReference type="GO" id="GO:0042803">
    <property type="term" value="F:protein homodimerization activity"/>
    <property type="evidence" value="ECO:0007669"/>
    <property type="project" value="InterPro"/>
</dbReference>
<dbReference type="PROSITE" id="PS01071">
    <property type="entry name" value="GRPE"/>
    <property type="match status" value="1"/>
</dbReference>
<dbReference type="EMBL" id="CP036295">
    <property type="protein sequence ID" value="QCC85968.1"/>
    <property type="molecule type" value="Genomic_DNA"/>
</dbReference>